<dbReference type="EMBL" id="KN608091">
    <property type="protein sequence ID" value="KHJ78910.1"/>
    <property type="molecule type" value="Genomic_DNA"/>
</dbReference>
<protein>
    <recommendedName>
        <fullName evidence="4">DnaJ domain protein</fullName>
    </recommendedName>
</protein>
<dbReference type="OrthoDB" id="376357at2759"/>
<evidence type="ECO:0000256" key="1">
    <source>
        <dbReference type="SAM" id="Phobius"/>
    </source>
</evidence>
<keyword evidence="1" id="KW-0812">Transmembrane</keyword>
<dbReference type="AlphaFoldDB" id="A0A0B1S6P6"/>
<evidence type="ECO:0008006" key="4">
    <source>
        <dbReference type="Google" id="ProtNLM"/>
    </source>
</evidence>
<keyword evidence="1" id="KW-1133">Transmembrane helix</keyword>
<name>A0A0B1S6P6_OESDE</name>
<reference evidence="2 3" key="1">
    <citation type="submission" date="2014-03" db="EMBL/GenBank/DDBJ databases">
        <title>Draft genome of the hookworm Oesophagostomum dentatum.</title>
        <authorList>
            <person name="Mitreva M."/>
        </authorList>
    </citation>
    <scope>NUCLEOTIDE SEQUENCE [LARGE SCALE GENOMIC DNA]</scope>
    <source>
        <strain evidence="2 3">OD-Hann</strain>
    </source>
</reference>
<evidence type="ECO:0000313" key="3">
    <source>
        <dbReference type="Proteomes" id="UP000053660"/>
    </source>
</evidence>
<sequence>MQMKEAYDCLRNPRKRSAYDDQLATSAGYLKEATHLKFKEDTILDLNKARDDNYTGPRGPNAGPLQHFRDLEEEYYRERHRNRMLVVIASVVGCLILANIGYVWHLRRKRLSGLVGGSLDR</sequence>
<keyword evidence="1" id="KW-0472">Membrane</keyword>
<feature type="transmembrane region" description="Helical" evidence="1">
    <location>
        <begin position="84"/>
        <end position="104"/>
    </location>
</feature>
<accession>A0A0B1S6P6</accession>
<evidence type="ECO:0000313" key="2">
    <source>
        <dbReference type="EMBL" id="KHJ78910.1"/>
    </source>
</evidence>
<gene>
    <name evidence="2" type="ORF">OESDEN_21461</name>
</gene>
<organism evidence="2 3">
    <name type="scientific">Oesophagostomum dentatum</name>
    <name type="common">Nodular worm</name>
    <dbReference type="NCBI Taxonomy" id="61180"/>
    <lineage>
        <taxon>Eukaryota</taxon>
        <taxon>Metazoa</taxon>
        <taxon>Ecdysozoa</taxon>
        <taxon>Nematoda</taxon>
        <taxon>Chromadorea</taxon>
        <taxon>Rhabditida</taxon>
        <taxon>Rhabditina</taxon>
        <taxon>Rhabditomorpha</taxon>
        <taxon>Strongyloidea</taxon>
        <taxon>Strongylidae</taxon>
        <taxon>Oesophagostomum</taxon>
    </lineage>
</organism>
<proteinExistence type="predicted"/>
<dbReference type="Proteomes" id="UP000053660">
    <property type="component" value="Unassembled WGS sequence"/>
</dbReference>
<keyword evidence="3" id="KW-1185">Reference proteome</keyword>